<evidence type="ECO:0000256" key="1">
    <source>
        <dbReference type="ARBA" id="ARBA00002444"/>
    </source>
</evidence>
<reference evidence="23 24" key="1">
    <citation type="submission" date="2016-01" db="EMBL/GenBank/DDBJ databases">
        <title>Annotation of Pseudomonas oryzihabitans USDA-ARS-USMARC-56511.</title>
        <authorList>
            <person name="Harhay G.P."/>
            <person name="Harhay D.M."/>
            <person name="Smith T.P.L."/>
            <person name="Bono J.L."/>
            <person name="Heaton M.P."/>
            <person name="Clawson M.L."/>
            <person name="Chitko-Mckown C.G."/>
            <person name="Capik S.F."/>
            <person name="DeDonder K.D."/>
            <person name="Apley M.D."/>
            <person name="Lubbers B.V."/>
            <person name="White B.J."/>
            <person name="Larson R.L."/>
        </authorList>
    </citation>
    <scope>NUCLEOTIDE SEQUENCE [LARGE SCALE GENOMIC DNA]</scope>
    <source>
        <strain evidence="23 24">USDA-ARS-USMARC-56511</strain>
    </source>
</reference>
<evidence type="ECO:0000256" key="20">
    <source>
        <dbReference type="RuleBase" id="RU004494"/>
    </source>
</evidence>
<dbReference type="PROSITE" id="PS51296">
    <property type="entry name" value="RIESKE"/>
    <property type="match status" value="1"/>
</dbReference>
<dbReference type="Proteomes" id="UP000064137">
    <property type="component" value="Chromosome"/>
</dbReference>
<evidence type="ECO:0000256" key="7">
    <source>
        <dbReference type="ARBA" id="ARBA00022448"/>
    </source>
</evidence>
<dbReference type="PROSITE" id="PS51318">
    <property type="entry name" value="TAT"/>
    <property type="match status" value="1"/>
</dbReference>
<dbReference type="EC" id="7.1.1.8" evidence="5 20"/>
<evidence type="ECO:0000259" key="22">
    <source>
        <dbReference type="PROSITE" id="PS51296"/>
    </source>
</evidence>
<keyword evidence="18" id="KW-1015">Disulfide bond</keyword>
<dbReference type="Pfam" id="PF00355">
    <property type="entry name" value="Rieske"/>
    <property type="match status" value="1"/>
</dbReference>
<sequence>MTNDSPDAQRRRLLIATTSAVGGLGLVAGSVPFVCALRPSRSAEVAAAPVEVDLKALREGEQLTLQWRGQPVCVLRRSAADQARLLADQAGLADPDSRESSQPPYVDPRLRSRRPDIFVVSAICTHLGCIPSLAPSGTDREGGYLCPCHGSHFDLAGRVYRDQPAPLNLAVPPYHFRGDNLLVIGSDGEGAT</sequence>
<dbReference type="GO" id="GO:0051537">
    <property type="term" value="F:2 iron, 2 sulfur cluster binding"/>
    <property type="evidence" value="ECO:0007669"/>
    <property type="project" value="UniProtKB-KW"/>
</dbReference>
<evidence type="ECO:0000313" key="23">
    <source>
        <dbReference type="EMBL" id="ALZ85718.1"/>
    </source>
</evidence>
<dbReference type="PANTHER" id="PTHR10134">
    <property type="entry name" value="CYTOCHROME B-C1 COMPLEX SUBUNIT RIESKE, MITOCHONDRIAL"/>
    <property type="match status" value="1"/>
</dbReference>
<evidence type="ECO:0000256" key="5">
    <source>
        <dbReference type="ARBA" id="ARBA00012951"/>
    </source>
</evidence>
<protein>
    <recommendedName>
        <fullName evidence="6 20">Ubiquinol-cytochrome c reductase iron-sulfur subunit</fullName>
        <ecNumber evidence="5 20">7.1.1.8</ecNumber>
    </recommendedName>
</protein>
<dbReference type="InterPro" id="IPR036922">
    <property type="entry name" value="Rieske_2Fe-2S_sf"/>
</dbReference>
<accession>A0A0U4W7A1</accession>
<evidence type="ECO:0000256" key="17">
    <source>
        <dbReference type="ARBA" id="ARBA00023136"/>
    </source>
</evidence>
<evidence type="ECO:0000256" key="11">
    <source>
        <dbReference type="ARBA" id="ARBA00022723"/>
    </source>
</evidence>
<evidence type="ECO:0000256" key="10">
    <source>
        <dbReference type="ARBA" id="ARBA00022714"/>
    </source>
</evidence>
<dbReference type="GO" id="GO:0005886">
    <property type="term" value="C:plasma membrane"/>
    <property type="evidence" value="ECO:0007669"/>
    <property type="project" value="UniProtKB-SubCell"/>
</dbReference>
<keyword evidence="12" id="KW-1278">Translocase</keyword>
<keyword evidence="11" id="KW-0479">Metal-binding</keyword>
<evidence type="ECO:0000313" key="24">
    <source>
        <dbReference type="Proteomes" id="UP000064137"/>
    </source>
</evidence>
<evidence type="ECO:0000256" key="2">
    <source>
        <dbReference type="ARBA" id="ARBA00004162"/>
    </source>
</evidence>
<evidence type="ECO:0000256" key="4">
    <source>
        <dbReference type="ARBA" id="ARBA00011649"/>
    </source>
</evidence>
<dbReference type="InterPro" id="IPR005805">
    <property type="entry name" value="Rieske_Fe-S_prot_C"/>
</dbReference>
<dbReference type="GO" id="GO:0008121">
    <property type="term" value="F:quinol-cytochrome-c reductase activity"/>
    <property type="evidence" value="ECO:0007669"/>
    <property type="project" value="UniProtKB-EC"/>
</dbReference>
<comment type="catalytic activity">
    <reaction evidence="19 20">
        <text>a quinol + 2 Fe(III)-[cytochrome c](out) = a quinone + 2 Fe(II)-[cytochrome c](out) + 2 H(+)(out)</text>
        <dbReference type="Rhea" id="RHEA:11484"/>
        <dbReference type="Rhea" id="RHEA-COMP:10350"/>
        <dbReference type="Rhea" id="RHEA-COMP:14399"/>
        <dbReference type="ChEBI" id="CHEBI:15378"/>
        <dbReference type="ChEBI" id="CHEBI:24646"/>
        <dbReference type="ChEBI" id="CHEBI:29033"/>
        <dbReference type="ChEBI" id="CHEBI:29034"/>
        <dbReference type="ChEBI" id="CHEBI:132124"/>
        <dbReference type="EC" id="7.1.1.8"/>
    </reaction>
</comment>
<evidence type="ECO:0000256" key="18">
    <source>
        <dbReference type="ARBA" id="ARBA00023157"/>
    </source>
</evidence>
<dbReference type="CDD" id="cd03470">
    <property type="entry name" value="Rieske_cytochrome_bc1"/>
    <property type="match status" value="1"/>
</dbReference>
<evidence type="ECO:0000256" key="15">
    <source>
        <dbReference type="ARBA" id="ARBA00023004"/>
    </source>
</evidence>
<dbReference type="NCBIfam" id="TIGR01416">
    <property type="entry name" value="Rieske_proteo"/>
    <property type="match status" value="1"/>
</dbReference>
<gene>
    <name evidence="23" type="ORF">APT59_16470</name>
</gene>
<dbReference type="Gene3D" id="2.102.10.10">
    <property type="entry name" value="Rieske [2Fe-2S] iron-sulphur domain"/>
    <property type="match status" value="1"/>
</dbReference>
<dbReference type="AlphaFoldDB" id="A0A0U4W7A1"/>
<evidence type="ECO:0000256" key="21">
    <source>
        <dbReference type="RuleBase" id="RU004497"/>
    </source>
</evidence>
<dbReference type="InterPro" id="IPR014349">
    <property type="entry name" value="Rieske_Fe-S_prot"/>
</dbReference>
<evidence type="ECO:0000256" key="12">
    <source>
        <dbReference type="ARBA" id="ARBA00022967"/>
    </source>
</evidence>
<dbReference type="InterPro" id="IPR006317">
    <property type="entry name" value="Ubiquinol_cyt_c_Rdtase_Fe-S-su"/>
</dbReference>
<comment type="similarity">
    <text evidence="3">Belongs to the Rieske iron-sulfur protein family.</text>
</comment>
<dbReference type="InterPro" id="IPR006311">
    <property type="entry name" value="TAT_signal"/>
</dbReference>
<keyword evidence="7 20" id="KW-0813">Transport</keyword>
<comment type="subunit">
    <text evidence="4 21">The main subunits of complex b-c1 are: cytochrome b, cytochrome c1 and the Rieske protein.</text>
</comment>
<keyword evidence="10" id="KW-0001">2Fe-2S</keyword>
<dbReference type="Gene3D" id="1.20.5.510">
    <property type="entry name" value="Single helix bin"/>
    <property type="match status" value="1"/>
</dbReference>
<evidence type="ECO:0000256" key="19">
    <source>
        <dbReference type="ARBA" id="ARBA00029351"/>
    </source>
</evidence>
<dbReference type="Pfam" id="PF10399">
    <property type="entry name" value="UCR_Fe-S_N"/>
    <property type="match status" value="1"/>
</dbReference>
<dbReference type="RefSeq" id="WP_059315841.1">
    <property type="nucleotide sequence ID" value="NZ_CP013987.1"/>
</dbReference>
<comment type="cofactor">
    <cofactor evidence="20">
        <name>[2Fe-2S] cluster</name>
        <dbReference type="ChEBI" id="CHEBI:190135"/>
    </cofactor>
    <text evidence="20">Binds 1 [2Fe-2S] cluster per subunit.</text>
</comment>
<comment type="subcellular location">
    <subcellularLocation>
        <location evidence="2">Cell membrane</location>
        <topology evidence="2">Single-pass membrane protein</topology>
    </subcellularLocation>
</comment>
<keyword evidence="13 20" id="KW-0249">Electron transport</keyword>
<proteinExistence type="inferred from homology"/>
<evidence type="ECO:0000256" key="13">
    <source>
        <dbReference type="ARBA" id="ARBA00022982"/>
    </source>
</evidence>
<comment type="miscellaneous">
    <text evidence="20">The Rieske protein is a high potential 2Fe-2S protein.</text>
</comment>
<dbReference type="PRINTS" id="PR00162">
    <property type="entry name" value="RIESKE"/>
</dbReference>
<name>A0A0U4W7A1_9PSED</name>
<dbReference type="EMBL" id="CP013987">
    <property type="protein sequence ID" value="ALZ85718.1"/>
    <property type="molecule type" value="Genomic_DNA"/>
</dbReference>
<keyword evidence="14" id="KW-1133">Transmembrane helix</keyword>
<dbReference type="GO" id="GO:0046872">
    <property type="term" value="F:metal ion binding"/>
    <property type="evidence" value="ECO:0007669"/>
    <property type="project" value="UniProtKB-KW"/>
</dbReference>
<dbReference type="InterPro" id="IPR019470">
    <property type="entry name" value="Ubiq_cytC_Rdtase_Fe-S_su_TAT"/>
</dbReference>
<keyword evidence="9" id="KW-0812">Transmembrane</keyword>
<dbReference type="InterPro" id="IPR017941">
    <property type="entry name" value="Rieske_2Fe-2S"/>
</dbReference>
<dbReference type="SUPFAM" id="SSF50022">
    <property type="entry name" value="ISP domain"/>
    <property type="match status" value="1"/>
</dbReference>
<keyword evidence="8" id="KW-1003">Cell membrane</keyword>
<evidence type="ECO:0000256" key="9">
    <source>
        <dbReference type="ARBA" id="ARBA00022692"/>
    </source>
</evidence>
<organism evidence="23 24">
    <name type="scientific">Pseudomonas oryzihabitans</name>
    <dbReference type="NCBI Taxonomy" id="47885"/>
    <lineage>
        <taxon>Bacteria</taxon>
        <taxon>Pseudomonadati</taxon>
        <taxon>Pseudomonadota</taxon>
        <taxon>Gammaproteobacteria</taxon>
        <taxon>Pseudomonadales</taxon>
        <taxon>Pseudomonadaceae</taxon>
        <taxon>Pseudomonas</taxon>
    </lineage>
</organism>
<evidence type="ECO:0000256" key="14">
    <source>
        <dbReference type="ARBA" id="ARBA00022989"/>
    </source>
</evidence>
<dbReference type="OrthoDB" id="9767869at2"/>
<keyword evidence="15" id="KW-0408">Iron</keyword>
<keyword evidence="16" id="KW-0411">Iron-sulfur</keyword>
<evidence type="ECO:0000256" key="6">
    <source>
        <dbReference type="ARBA" id="ARBA00019816"/>
    </source>
</evidence>
<evidence type="ECO:0000256" key="3">
    <source>
        <dbReference type="ARBA" id="ARBA00010651"/>
    </source>
</evidence>
<keyword evidence="17" id="KW-0472">Membrane</keyword>
<comment type="function">
    <text evidence="1">Component of the ubiquinol-cytochrome c reductase complex (complex III or cytochrome b-c1 complex), which is a respiratory chain that generates an electrochemical potential coupled to ATP synthesis.</text>
</comment>
<feature type="domain" description="Rieske" evidence="22">
    <location>
        <begin position="111"/>
        <end position="183"/>
    </location>
</feature>
<dbReference type="KEGG" id="por:APT59_16470"/>
<evidence type="ECO:0000256" key="8">
    <source>
        <dbReference type="ARBA" id="ARBA00022475"/>
    </source>
</evidence>
<evidence type="ECO:0000256" key="16">
    <source>
        <dbReference type="ARBA" id="ARBA00023014"/>
    </source>
</evidence>